<evidence type="ECO:0000313" key="3">
    <source>
        <dbReference type="Proteomes" id="UP000030655"/>
    </source>
</evidence>
<keyword evidence="1" id="KW-0812">Transmembrane</keyword>
<dbReference type="OrthoDB" id="10386648at2759"/>
<evidence type="ECO:0000256" key="1">
    <source>
        <dbReference type="SAM" id="Phobius"/>
    </source>
</evidence>
<protein>
    <submittedName>
        <fullName evidence="2">Uncharacterized protein</fullName>
    </submittedName>
</protein>
<keyword evidence="1" id="KW-1133">Transmembrane helix</keyword>
<reference evidence="3" key="1">
    <citation type="submission" date="2013-02" db="EMBL/GenBank/DDBJ databases">
        <authorList>
            <consortium name="The Broad Institute Genome Sequencing Platform"/>
            <person name="Cuomo C."/>
            <person name="Becnel J."/>
            <person name="Sanscrainte N."/>
            <person name="Walker B."/>
            <person name="Young S.K."/>
            <person name="Zeng Q."/>
            <person name="Gargeya S."/>
            <person name="Fitzgerald M."/>
            <person name="Haas B."/>
            <person name="Abouelleil A."/>
            <person name="Alvarado L."/>
            <person name="Arachchi H.M."/>
            <person name="Berlin A.M."/>
            <person name="Chapman S.B."/>
            <person name="Dewar J."/>
            <person name="Goldberg J."/>
            <person name="Griggs A."/>
            <person name="Gujja S."/>
            <person name="Hansen M."/>
            <person name="Howarth C."/>
            <person name="Imamovic A."/>
            <person name="Larimer J."/>
            <person name="McCowan C."/>
            <person name="Murphy C."/>
            <person name="Neiman D."/>
            <person name="Pearson M."/>
            <person name="Priest M."/>
            <person name="Roberts A."/>
            <person name="Saif S."/>
            <person name="Shea T."/>
            <person name="Sisk P."/>
            <person name="Sykes S."/>
            <person name="Wortman J."/>
            <person name="Nusbaum C."/>
            <person name="Birren B."/>
        </authorList>
    </citation>
    <scope>NUCLEOTIDE SEQUENCE [LARGE SCALE GENOMIC DNA]</scope>
    <source>
        <strain evidence="3">PRA339</strain>
    </source>
</reference>
<gene>
    <name evidence="2" type="ORF">H312_01027</name>
</gene>
<dbReference type="VEuPathDB" id="MicrosporidiaDB:H312_01027"/>
<organism evidence="2 3">
    <name type="scientific">Anncaliia algerae PRA339</name>
    <dbReference type="NCBI Taxonomy" id="1288291"/>
    <lineage>
        <taxon>Eukaryota</taxon>
        <taxon>Fungi</taxon>
        <taxon>Fungi incertae sedis</taxon>
        <taxon>Microsporidia</taxon>
        <taxon>Tubulinosematoidea</taxon>
        <taxon>Tubulinosematidae</taxon>
        <taxon>Anncaliia</taxon>
    </lineage>
</organism>
<feature type="transmembrane region" description="Helical" evidence="1">
    <location>
        <begin position="76"/>
        <end position="96"/>
    </location>
</feature>
<proteinExistence type="predicted"/>
<evidence type="ECO:0000313" key="2">
    <source>
        <dbReference type="EMBL" id="KCZ81573.1"/>
    </source>
</evidence>
<keyword evidence="3" id="KW-1185">Reference proteome</keyword>
<accession>A0A059F2V7</accession>
<dbReference type="HOGENOM" id="CLU_2276805_0_0_1"/>
<reference evidence="2 3" key="2">
    <citation type="submission" date="2014-03" db="EMBL/GenBank/DDBJ databases">
        <title>The Genome Sequence of Anncaliia algerae insect isolate PRA339.</title>
        <authorList>
            <consortium name="The Broad Institute Genome Sequencing Platform"/>
            <consortium name="The Broad Institute Genome Sequencing Center for Infectious Disease"/>
            <person name="Cuomo C."/>
            <person name="Becnel J."/>
            <person name="Sanscrainte N."/>
            <person name="Walker B."/>
            <person name="Young S.K."/>
            <person name="Zeng Q."/>
            <person name="Gargeya S."/>
            <person name="Fitzgerald M."/>
            <person name="Haas B."/>
            <person name="Abouelleil A."/>
            <person name="Alvarado L."/>
            <person name="Arachchi H.M."/>
            <person name="Berlin A.M."/>
            <person name="Chapman S.B."/>
            <person name="Dewar J."/>
            <person name="Goldberg J."/>
            <person name="Griggs A."/>
            <person name="Gujja S."/>
            <person name="Hansen M."/>
            <person name="Howarth C."/>
            <person name="Imamovic A."/>
            <person name="Larimer J."/>
            <person name="McCowan C."/>
            <person name="Murphy C."/>
            <person name="Neiman D."/>
            <person name="Pearson M."/>
            <person name="Priest M."/>
            <person name="Roberts A."/>
            <person name="Saif S."/>
            <person name="Shea T."/>
            <person name="Sisk P."/>
            <person name="Sykes S."/>
            <person name="Wortman J."/>
            <person name="Nusbaum C."/>
            <person name="Birren B."/>
        </authorList>
    </citation>
    <scope>NUCLEOTIDE SEQUENCE [LARGE SCALE GENOMIC DNA]</scope>
    <source>
        <strain evidence="2 3">PRA339</strain>
    </source>
</reference>
<keyword evidence="1" id="KW-0472">Membrane</keyword>
<name>A0A059F2V7_9MICR</name>
<dbReference type="EMBL" id="KK365140">
    <property type="protein sequence ID" value="KCZ81573.1"/>
    <property type="molecule type" value="Genomic_DNA"/>
</dbReference>
<sequence length="102" mass="12161">MKHGINARWRCSKSTCRFSCGLFKDSIFYDIYFTFSKALRCIYFQSLNISQLEIAAQLLFDEKIVSSFINNFMYNILMKTILIVFLYLVAHLMMFLKLMKRI</sequence>
<dbReference type="Proteomes" id="UP000030655">
    <property type="component" value="Unassembled WGS sequence"/>
</dbReference>
<dbReference type="AlphaFoldDB" id="A0A059F2V7"/>